<keyword evidence="1" id="KW-0732">Signal</keyword>
<keyword evidence="3" id="KW-1185">Reference proteome</keyword>
<dbReference type="AlphaFoldDB" id="A0AAE3M9V7"/>
<protein>
    <submittedName>
        <fullName evidence="2">DUF4852 domain-containing protein</fullName>
    </submittedName>
</protein>
<dbReference type="Proteomes" id="UP001209229">
    <property type="component" value="Unassembled WGS sequence"/>
</dbReference>
<reference evidence="2" key="1">
    <citation type="submission" date="2022-10" db="EMBL/GenBank/DDBJ databases">
        <authorList>
            <person name="Yu W.X."/>
        </authorList>
    </citation>
    <scope>NUCLEOTIDE SEQUENCE</scope>
    <source>
        <strain evidence="2">AAT</strain>
    </source>
</reference>
<dbReference type="Pfam" id="PF16144">
    <property type="entry name" value="DUF4852"/>
    <property type="match status" value="1"/>
</dbReference>
<comment type="caution">
    <text evidence="2">The sequence shown here is derived from an EMBL/GenBank/DDBJ whole genome shotgun (WGS) entry which is preliminary data.</text>
</comment>
<sequence>MNQINLITKLFVIVLLSLSQFTNAQKFEKSDDPFTAINGVTYHLGDTLVVCSPADYSDTYKYYYIGKNLTPQKRGAYRSDVINKGQDFGGNYEAHIIKQFRVYDDNRTLAITNKMFNFGIDINNALQTGEIACPEYYEYWEDTTRFFTPKNAFIASKKLSGEINNNVIKEYAFRYDRKAYKQNYSDEFSFHSYVSTKKKELIDEIECFEIGRTYIQPVTLEFGSYDFDTESFPMNWDGESVRFLKDQTETLIAEDINGQGIDLTDLCIYFENTDAFQKIKLNPNKAKLLIDYRKSSSGRVDRTISAGIWFKIKHLADEQYCAKKGIKDLSKQYLVCEIQRIDFFEDKTCKYRYLSTSK</sequence>
<accession>A0AAE3M9V7</accession>
<evidence type="ECO:0000313" key="3">
    <source>
        <dbReference type="Proteomes" id="UP001209229"/>
    </source>
</evidence>
<dbReference type="RefSeq" id="WP_301193160.1">
    <property type="nucleotide sequence ID" value="NZ_JAPDPJ010000140.1"/>
</dbReference>
<feature type="signal peptide" evidence="1">
    <location>
        <begin position="1"/>
        <end position="24"/>
    </location>
</feature>
<proteinExistence type="predicted"/>
<feature type="chain" id="PRO_5042159896" evidence="1">
    <location>
        <begin position="25"/>
        <end position="358"/>
    </location>
</feature>
<evidence type="ECO:0000256" key="1">
    <source>
        <dbReference type="SAM" id="SignalP"/>
    </source>
</evidence>
<name>A0AAE3M9V7_9BACT</name>
<dbReference type="EMBL" id="JAPDPJ010000140">
    <property type="protein sequence ID" value="MCW3789612.1"/>
    <property type="molecule type" value="Genomic_DNA"/>
</dbReference>
<organism evidence="2 3">
    <name type="scientific">Plebeiibacterium sediminum</name>
    <dbReference type="NCBI Taxonomy" id="2992112"/>
    <lineage>
        <taxon>Bacteria</taxon>
        <taxon>Pseudomonadati</taxon>
        <taxon>Bacteroidota</taxon>
        <taxon>Bacteroidia</taxon>
        <taxon>Marinilabiliales</taxon>
        <taxon>Marinilabiliaceae</taxon>
        <taxon>Plebeiibacterium</taxon>
    </lineage>
</organism>
<evidence type="ECO:0000313" key="2">
    <source>
        <dbReference type="EMBL" id="MCW3789612.1"/>
    </source>
</evidence>
<dbReference type="InterPro" id="IPR032325">
    <property type="entry name" value="DUF4852"/>
</dbReference>
<gene>
    <name evidence="2" type="ORF">OM075_24340</name>
</gene>